<feature type="domain" description="N-acetyltransferase" evidence="3">
    <location>
        <begin position="40"/>
        <end position="190"/>
    </location>
</feature>
<protein>
    <submittedName>
        <fullName evidence="4">Acetyltransferase (GNAT) domain-containing protein</fullName>
    </submittedName>
</protein>
<evidence type="ECO:0000313" key="5">
    <source>
        <dbReference type="Proteomes" id="UP000185192"/>
    </source>
</evidence>
<sequence>MDLKPDIPGAIAVPNDQIPMVVTYLEMTAKPEIENIESNLQLVSWPAPAAADYLSLFRKVGEPWLWASRLYMDEATLFTQINHPDVDIYIVEEGNRFVGMLELDFRERGQCEIAFFGLVPEMAGGGHGRWLMSETLRKAWRKGIQRVWLHTCTADSPKALPFYMRSGFSAYKRELEMMADPRLTGHLPRDAAPHIPLIS</sequence>
<dbReference type="AlphaFoldDB" id="A0A1N6F5F0"/>
<accession>A0A1N6F5F0</accession>
<keyword evidence="5" id="KW-1185">Reference proteome</keyword>
<dbReference type="PANTHER" id="PTHR43800:SF1">
    <property type="entry name" value="PEPTIDYL-LYSINE N-ACETYLTRANSFERASE YJAB"/>
    <property type="match status" value="1"/>
</dbReference>
<dbReference type="Gene3D" id="3.40.630.30">
    <property type="match status" value="1"/>
</dbReference>
<evidence type="ECO:0000256" key="1">
    <source>
        <dbReference type="ARBA" id="ARBA00022679"/>
    </source>
</evidence>
<keyword evidence="1 4" id="KW-0808">Transferase</keyword>
<keyword evidence="2" id="KW-0012">Acyltransferase</keyword>
<organism evidence="4 5">
    <name type="scientific">Parasphingorhabdus marina DSM 22363</name>
    <dbReference type="NCBI Taxonomy" id="1123272"/>
    <lineage>
        <taxon>Bacteria</taxon>
        <taxon>Pseudomonadati</taxon>
        <taxon>Pseudomonadota</taxon>
        <taxon>Alphaproteobacteria</taxon>
        <taxon>Sphingomonadales</taxon>
        <taxon>Sphingomonadaceae</taxon>
        <taxon>Parasphingorhabdus</taxon>
    </lineage>
</organism>
<dbReference type="RefSeq" id="WP_074205308.1">
    <property type="nucleotide sequence ID" value="NZ_FSQW01000002.1"/>
</dbReference>
<evidence type="ECO:0000313" key="4">
    <source>
        <dbReference type="EMBL" id="SIN90503.1"/>
    </source>
</evidence>
<dbReference type="PROSITE" id="PS51186">
    <property type="entry name" value="GNAT"/>
    <property type="match status" value="1"/>
</dbReference>
<dbReference type="EMBL" id="FSQW01000002">
    <property type="protein sequence ID" value="SIN90503.1"/>
    <property type="molecule type" value="Genomic_DNA"/>
</dbReference>
<dbReference type="STRING" id="1123272.SAMN02745824_2243"/>
<reference evidence="5" key="1">
    <citation type="submission" date="2016-11" db="EMBL/GenBank/DDBJ databases">
        <authorList>
            <person name="Varghese N."/>
            <person name="Submissions S."/>
        </authorList>
    </citation>
    <scope>NUCLEOTIDE SEQUENCE [LARGE SCALE GENOMIC DNA]</scope>
    <source>
        <strain evidence="5">DSM 22363</strain>
    </source>
</reference>
<name>A0A1N6F5F0_9SPHN</name>
<dbReference type="Pfam" id="PF00583">
    <property type="entry name" value="Acetyltransf_1"/>
    <property type="match status" value="1"/>
</dbReference>
<dbReference type="PANTHER" id="PTHR43800">
    <property type="entry name" value="PEPTIDYL-LYSINE N-ACETYLTRANSFERASE YJAB"/>
    <property type="match status" value="1"/>
</dbReference>
<dbReference type="SUPFAM" id="SSF55729">
    <property type="entry name" value="Acyl-CoA N-acyltransferases (Nat)"/>
    <property type="match status" value="1"/>
</dbReference>
<evidence type="ECO:0000256" key="2">
    <source>
        <dbReference type="ARBA" id="ARBA00023315"/>
    </source>
</evidence>
<evidence type="ECO:0000259" key="3">
    <source>
        <dbReference type="PROSITE" id="PS51186"/>
    </source>
</evidence>
<dbReference type="Proteomes" id="UP000185192">
    <property type="component" value="Unassembled WGS sequence"/>
</dbReference>
<dbReference type="CDD" id="cd04301">
    <property type="entry name" value="NAT_SF"/>
    <property type="match status" value="1"/>
</dbReference>
<proteinExistence type="predicted"/>
<dbReference type="InterPro" id="IPR016181">
    <property type="entry name" value="Acyl_CoA_acyltransferase"/>
</dbReference>
<gene>
    <name evidence="4" type="ORF">SAMN02745824_2243</name>
</gene>
<dbReference type="GO" id="GO:0016747">
    <property type="term" value="F:acyltransferase activity, transferring groups other than amino-acyl groups"/>
    <property type="evidence" value="ECO:0007669"/>
    <property type="project" value="InterPro"/>
</dbReference>
<dbReference type="InterPro" id="IPR000182">
    <property type="entry name" value="GNAT_dom"/>
</dbReference>